<reference evidence="2" key="1">
    <citation type="journal article" date="2018" name="BMC Genomics">
        <title>Genomic insights into host adaptation between the wheat stripe rust pathogen (Puccinia striiformis f. sp. tritici) and the barley stripe rust pathogen (Puccinia striiformis f. sp. hordei).</title>
        <authorList>
            <person name="Xia C."/>
            <person name="Wang M."/>
            <person name="Yin C."/>
            <person name="Cornejo O.E."/>
            <person name="Hulbert S.H."/>
            <person name="Chen X."/>
        </authorList>
    </citation>
    <scope>NUCLEOTIDE SEQUENCE [LARGE SCALE GENOMIC DNA]</scope>
    <source>
        <strain evidence="2">93-210</strain>
    </source>
</reference>
<accession>A0ACC0DUX3</accession>
<gene>
    <name evidence="1" type="ORF">MJO28_013584</name>
</gene>
<sequence length="210" mass="23737">MSHLTIEDDSPTIIEDDLPIIIEEEFPNAIKQDSPIFIEDNSCDEDEISAYQEEEINISNQAIEVFQYIQAGINDETSDDNIPDSDEEHMESFWSIFRRVGYQKPVKNPNSSSKKLVSFEKPSSTKHVQKKQRLKALGANNNMMANYTITMKIPKGASNIDPNLDSATLGCIPESGHSNSLVKSRLATQYQHYCSAPRQINLKKKQEEKA</sequence>
<organism evidence="1 2">
    <name type="scientific">Puccinia striiformis f. sp. tritici</name>
    <dbReference type="NCBI Taxonomy" id="168172"/>
    <lineage>
        <taxon>Eukaryota</taxon>
        <taxon>Fungi</taxon>
        <taxon>Dikarya</taxon>
        <taxon>Basidiomycota</taxon>
        <taxon>Pucciniomycotina</taxon>
        <taxon>Pucciniomycetes</taxon>
        <taxon>Pucciniales</taxon>
        <taxon>Pucciniaceae</taxon>
        <taxon>Puccinia</taxon>
    </lineage>
</organism>
<comment type="caution">
    <text evidence="1">The sequence shown here is derived from an EMBL/GenBank/DDBJ whole genome shotgun (WGS) entry which is preliminary data.</text>
</comment>
<dbReference type="EMBL" id="CM045878">
    <property type="protein sequence ID" value="KAI7939932.1"/>
    <property type="molecule type" value="Genomic_DNA"/>
</dbReference>
<reference evidence="1 2" key="3">
    <citation type="journal article" date="2022" name="Microbiol. Spectr.">
        <title>Folding features and dynamics of 3D genome architecture in plant fungal pathogens.</title>
        <authorList>
            <person name="Xia C."/>
        </authorList>
    </citation>
    <scope>NUCLEOTIDE SEQUENCE [LARGE SCALE GENOMIC DNA]</scope>
    <source>
        <strain evidence="1 2">93-210</strain>
    </source>
</reference>
<protein>
    <submittedName>
        <fullName evidence="1">Uncharacterized protein</fullName>
    </submittedName>
</protein>
<reference evidence="2" key="2">
    <citation type="journal article" date="2018" name="Mol. Plant Microbe Interact.">
        <title>Genome sequence resources for the wheat stripe rust pathogen (Puccinia striiformis f. sp. tritici) and the barley stripe rust pathogen (Puccinia striiformis f. sp. hordei).</title>
        <authorList>
            <person name="Xia C."/>
            <person name="Wang M."/>
            <person name="Yin C."/>
            <person name="Cornejo O.E."/>
            <person name="Hulbert S.H."/>
            <person name="Chen X."/>
        </authorList>
    </citation>
    <scope>NUCLEOTIDE SEQUENCE [LARGE SCALE GENOMIC DNA]</scope>
    <source>
        <strain evidence="2">93-210</strain>
    </source>
</reference>
<evidence type="ECO:0000313" key="1">
    <source>
        <dbReference type="EMBL" id="KAI7939932.1"/>
    </source>
</evidence>
<keyword evidence="2" id="KW-1185">Reference proteome</keyword>
<proteinExistence type="predicted"/>
<evidence type="ECO:0000313" key="2">
    <source>
        <dbReference type="Proteomes" id="UP001060170"/>
    </source>
</evidence>
<name>A0ACC0DUX3_9BASI</name>
<dbReference type="Proteomes" id="UP001060170">
    <property type="component" value="Chromosome 14"/>
</dbReference>